<dbReference type="Proteomes" id="UP001199106">
    <property type="component" value="Unassembled WGS sequence"/>
</dbReference>
<accession>A0AAD4NP68</accession>
<reference evidence="2" key="1">
    <citation type="submission" date="2021-07" db="EMBL/GenBank/DDBJ databases">
        <title>Genome Resource of American Ginseng Black Spot Pathogen Alternaria panax.</title>
        <authorList>
            <person name="Qiu C."/>
            <person name="Wang W."/>
            <person name="Liu Z."/>
        </authorList>
    </citation>
    <scope>NUCLEOTIDE SEQUENCE</scope>
    <source>
        <strain evidence="2">BNCC115425</strain>
    </source>
</reference>
<proteinExistence type="predicted"/>
<dbReference type="EMBL" id="JAANER010000003">
    <property type="protein sequence ID" value="KAG9192276.1"/>
    <property type="molecule type" value="Genomic_DNA"/>
</dbReference>
<feature type="compositionally biased region" description="Low complexity" evidence="1">
    <location>
        <begin position="1"/>
        <end position="27"/>
    </location>
</feature>
<evidence type="ECO:0000313" key="3">
    <source>
        <dbReference type="Proteomes" id="UP001199106"/>
    </source>
</evidence>
<evidence type="ECO:0000313" key="2">
    <source>
        <dbReference type="EMBL" id="KAG9192276.1"/>
    </source>
</evidence>
<comment type="caution">
    <text evidence="2">The sequence shown here is derived from an EMBL/GenBank/DDBJ whole genome shotgun (WGS) entry which is preliminary data.</text>
</comment>
<gene>
    <name evidence="2" type="ORF">G6011_11010</name>
</gene>
<name>A0AAD4NP68_9PLEO</name>
<organism evidence="2 3">
    <name type="scientific">Alternaria panax</name>
    <dbReference type="NCBI Taxonomy" id="48097"/>
    <lineage>
        <taxon>Eukaryota</taxon>
        <taxon>Fungi</taxon>
        <taxon>Dikarya</taxon>
        <taxon>Ascomycota</taxon>
        <taxon>Pezizomycotina</taxon>
        <taxon>Dothideomycetes</taxon>
        <taxon>Pleosporomycetidae</taxon>
        <taxon>Pleosporales</taxon>
        <taxon>Pleosporineae</taxon>
        <taxon>Pleosporaceae</taxon>
        <taxon>Alternaria</taxon>
        <taxon>Alternaria sect. Panax</taxon>
    </lineage>
</organism>
<protein>
    <submittedName>
        <fullName evidence="2">Uncharacterized protein</fullName>
    </submittedName>
</protein>
<dbReference type="AlphaFoldDB" id="A0AAD4NP68"/>
<feature type="region of interest" description="Disordered" evidence="1">
    <location>
        <begin position="1"/>
        <end position="33"/>
    </location>
</feature>
<sequence length="103" mass="11528">MAATTITKTTTPKATNGAGVKKVAPKGGRVGKKNNAKNAMMKMQAYFKAHRDEYKDLSFKEQQQELGKKACYLTELGYHYARMSNLANVWQWKASPENPKNST</sequence>
<evidence type="ECO:0000256" key="1">
    <source>
        <dbReference type="SAM" id="MobiDB-lite"/>
    </source>
</evidence>
<keyword evidence="3" id="KW-1185">Reference proteome</keyword>